<name>A0A3S4IEB0_SALER</name>
<evidence type="ECO:0000313" key="1">
    <source>
        <dbReference type="EMBL" id="VEA78904.1"/>
    </source>
</evidence>
<reference evidence="1 2" key="1">
    <citation type="submission" date="2018-12" db="EMBL/GenBank/DDBJ databases">
        <authorList>
            <consortium name="Pathogen Informatics"/>
        </authorList>
    </citation>
    <scope>NUCLEOTIDE SEQUENCE [LARGE SCALE GENOMIC DNA]</scope>
    <source>
        <strain evidence="1 2">NCTC10047</strain>
    </source>
</reference>
<gene>
    <name evidence="1" type="primary">fruR_2</name>
    <name evidence="1" type="ORF">NCTC10047_04876</name>
</gene>
<protein>
    <submittedName>
        <fullName evidence="1">Fructose repressor</fullName>
    </submittedName>
</protein>
<evidence type="ECO:0000313" key="2">
    <source>
        <dbReference type="Proteomes" id="UP000275676"/>
    </source>
</evidence>
<accession>A0A3S4IEB0</accession>
<organism evidence="1 2">
    <name type="scientific">Salmonella enterica subsp. arizonae</name>
    <dbReference type="NCBI Taxonomy" id="59203"/>
    <lineage>
        <taxon>Bacteria</taxon>
        <taxon>Pseudomonadati</taxon>
        <taxon>Pseudomonadota</taxon>
        <taxon>Gammaproteobacteria</taxon>
        <taxon>Enterobacterales</taxon>
        <taxon>Enterobacteriaceae</taxon>
        <taxon>Salmonella</taxon>
    </lineage>
</organism>
<sequence length="43" mass="4982">MLAEELRKFPAETVLYLGALPELSVSFLREQGFRTAWKTIRGR</sequence>
<dbReference type="EMBL" id="LR134156">
    <property type="protein sequence ID" value="VEA78904.1"/>
    <property type="molecule type" value="Genomic_DNA"/>
</dbReference>
<dbReference type="Proteomes" id="UP000275676">
    <property type="component" value="Chromosome"/>
</dbReference>
<proteinExistence type="predicted"/>
<dbReference type="AlphaFoldDB" id="A0A3S4IEB0"/>